<reference evidence="2 3" key="1">
    <citation type="submission" date="2019-11" db="EMBL/GenBank/DDBJ databases">
        <title>Whole genome sequence of Oryza granulata.</title>
        <authorList>
            <person name="Li W."/>
        </authorList>
    </citation>
    <scope>NUCLEOTIDE SEQUENCE [LARGE SCALE GENOMIC DNA]</scope>
    <source>
        <strain evidence="3">cv. Menghai</strain>
        <tissue evidence="2">Leaf</tissue>
    </source>
</reference>
<sequence length="99" mass="10927">MAAPPTGEIAMAHPPTNSSSSPFVESTGEIDALMDTTSASGEPSVNQAMPEFHPVQQEVEAQQPVQQEVEAQQASFLEIRVEIHRQYLADIIRRILAWR</sequence>
<evidence type="ECO:0000313" key="2">
    <source>
        <dbReference type="EMBL" id="KAF0925993.1"/>
    </source>
</evidence>
<dbReference type="EMBL" id="SPHZ02000003">
    <property type="protein sequence ID" value="KAF0925993.1"/>
    <property type="molecule type" value="Genomic_DNA"/>
</dbReference>
<gene>
    <name evidence="2" type="ORF">E2562_019936</name>
</gene>
<evidence type="ECO:0000256" key="1">
    <source>
        <dbReference type="SAM" id="MobiDB-lite"/>
    </source>
</evidence>
<dbReference type="AlphaFoldDB" id="A0A6G1EMY9"/>
<accession>A0A6G1EMY9</accession>
<dbReference type="OrthoDB" id="932129at2759"/>
<name>A0A6G1EMY9_9ORYZ</name>
<keyword evidence="3" id="KW-1185">Reference proteome</keyword>
<organism evidence="2 3">
    <name type="scientific">Oryza meyeriana var. granulata</name>
    <dbReference type="NCBI Taxonomy" id="110450"/>
    <lineage>
        <taxon>Eukaryota</taxon>
        <taxon>Viridiplantae</taxon>
        <taxon>Streptophyta</taxon>
        <taxon>Embryophyta</taxon>
        <taxon>Tracheophyta</taxon>
        <taxon>Spermatophyta</taxon>
        <taxon>Magnoliopsida</taxon>
        <taxon>Liliopsida</taxon>
        <taxon>Poales</taxon>
        <taxon>Poaceae</taxon>
        <taxon>BOP clade</taxon>
        <taxon>Oryzoideae</taxon>
        <taxon>Oryzeae</taxon>
        <taxon>Oryzinae</taxon>
        <taxon>Oryza</taxon>
        <taxon>Oryza meyeriana</taxon>
    </lineage>
</organism>
<dbReference type="Proteomes" id="UP000479710">
    <property type="component" value="Unassembled WGS sequence"/>
</dbReference>
<comment type="caution">
    <text evidence="2">The sequence shown here is derived from an EMBL/GenBank/DDBJ whole genome shotgun (WGS) entry which is preliminary data.</text>
</comment>
<evidence type="ECO:0000313" key="3">
    <source>
        <dbReference type="Proteomes" id="UP000479710"/>
    </source>
</evidence>
<feature type="compositionally biased region" description="Polar residues" evidence="1">
    <location>
        <begin position="15"/>
        <end position="24"/>
    </location>
</feature>
<protein>
    <submittedName>
        <fullName evidence="2">Uncharacterized protein</fullName>
    </submittedName>
</protein>
<feature type="region of interest" description="Disordered" evidence="1">
    <location>
        <begin position="1"/>
        <end position="27"/>
    </location>
</feature>
<proteinExistence type="predicted"/>